<gene>
    <name evidence="4" type="ORF">ElyMa_000101600</name>
</gene>
<feature type="region of interest" description="Disordered" evidence="2">
    <location>
        <begin position="1"/>
        <end position="31"/>
    </location>
</feature>
<dbReference type="InterPro" id="IPR002048">
    <property type="entry name" value="EF_hand_dom"/>
</dbReference>
<dbReference type="CDD" id="cd00051">
    <property type="entry name" value="EFh"/>
    <property type="match status" value="1"/>
</dbReference>
<evidence type="ECO:0000256" key="1">
    <source>
        <dbReference type="ARBA" id="ARBA00022837"/>
    </source>
</evidence>
<dbReference type="EMBL" id="BMAT01000194">
    <property type="protein sequence ID" value="GFR61399.1"/>
    <property type="molecule type" value="Genomic_DNA"/>
</dbReference>
<feature type="domain" description="EF-hand" evidence="3">
    <location>
        <begin position="35"/>
        <end position="60"/>
    </location>
</feature>
<dbReference type="AlphaFoldDB" id="A0AAV4EKR3"/>
<dbReference type="Pfam" id="PF13499">
    <property type="entry name" value="EF-hand_7"/>
    <property type="match status" value="1"/>
</dbReference>
<feature type="compositionally biased region" description="Basic and acidic residues" evidence="2">
    <location>
        <begin position="9"/>
        <end position="31"/>
    </location>
</feature>
<evidence type="ECO:0000256" key="2">
    <source>
        <dbReference type="SAM" id="MobiDB-lite"/>
    </source>
</evidence>
<dbReference type="SUPFAM" id="SSF47473">
    <property type="entry name" value="EF-hand"/>
    <property type="match status" value="1"/>
</dbReference>
<evidence type="ECO:0000313" key="5">
    <source>
        <dbReference type="Proteomes" id="UP000762676"/>
    </source>
</evidence>
<organism evidence="4 5">
    <name type="scientific">Elysia marginata</name>
    <dbReference type="NCBI Taxonomy" id="1093978"/>
    <lineage>
        <taxon>Eukaryota</taxon>
        <taxon>Metazoa</taxon>
        <taxon>Spiralia</taxon>
        <taxon>Lophotrochozoa</taxon>
        <taxon>Mollusca</taxon>
        <taxon>Gastropoda</taxon>
        <taxon>Heterobranchia</taxon>
        <taxon>Euthyneura</taxon>
        <taxon>Panpulmonata</taxon>
        <taxon>Sacoglossa</taxon>
        <taxon>Placobranchoidea</taxon>
        <taxon>Plakobranchidae</taxon>
        <taxon>Elysia</taxon>
    </lineage>
</organism>
<dbReference type="InterPro" id="IPR011992">
    <property type="entry name" value="EF-hand-dom_pair"/>
</dbReference>
<evidence type="ECO:0000259" key="3">
    <source>
        <dbReference type="PROSITE" id="PS50222"/>
    </source>
</evidence>
<sequence length="95" mass="10720">MDYTSSESSKAEEPPGRVSVETHVHRDIHDRENTKVLDKNGTGKITVSDFRHFMTTMGERMSVEEAEELISRSKQDGKDYIEFTGSCNQPIIASL</sequence>
<dbReference type="Gene3D" id="1.10.238.10">
    <property type="entry name" value="EF-hand"/>
    <property type="match status" value="1"/>
</dbReference>
<accession>A0AAV4EKR3</accession>
<proteinExistence type="predicted"/>
<dbReference type="GO" id="GO:0005509">
    <property type="term" value="F:calcium ion binding"/>
    <property type="evidence" value="ECO:0007669"/>
    <property type="project" value="InterPro"/>
</dbReference>
<dbReference type="InterPro" id="IPR018247">
    <property type="entry name" value="EF_Hand_1_Ca_BS"/>
</dbReference>
<comment type="caution">
    <text evidence="4">The sequence shown here is derived from an EMBL/GenBank/DDBJ whole genome shotgun (WGS) entry which is preliminary data.</text>
</comment>
<protein>
    <submittedName>
        <fullName evidence="4">Calmodulin</fullName>
    </submittedName>
</protein>
<dbReference type="Proteomes" id="UP000762676">
    <property type="component" value="Unassembled WGS sequence"/>
</dbReference>
<dbReference type="PROSITE" id="PS00018">
    <property type="entry name" value="EF_HAND_1"/>
    <property type="match status" value="1"/>
</dbReference>
<keyword evidence="5" id="KW-1185">Reference proteome</keyword>
<name>A0AAV4EKR3_9GAST</name>
<evidence type="ECO:0000313" key="4">
    <source>
        <dbReference type="EMBL" id="GFR61399.1"/>
    </source>
</evidence>
<reference evidence="4 5" key="1">
    <citation type="journal article" date="2021" name="Elife">
        <title>Chloroplast acquisition without the gene transfer in kleptoplastic sea slugs, Plakobranchus ocellatus.</title>
        <authorList>
            <person name="Maeda T."/>
            <person name="Takahashi S."/>
            <person name="Yoshida T."/>
            <person name="Shimamura S."/>
            <person name="Takaki Y."/>
            <person name="Nagai Y."/>
            <person name="Toyoda A."/>
            <person name="Suzuki Y."/>
            <person name="Arimoto A."/>
            <person name="Ishii H."/>
            <person name="Satoh N."/>
            <person name="Nishiyama T."/>
            <person name="Hasebe M."/>
            <person name="Maruyama T."/>
            <person name="Minagawa J."/>
            <person name="Obokata J."/>
            <person name="Shigenobu S."/>
        </authorList>
    </citation>
    <scope>NUCLEOTIDE SEQUENCE [LARGE SCALE GENOMIC DNA]</scope>
</reference>
<keyword evidence="1" id="KW-0106">Calcium</keyword>
<dbReference type="PROSITE" id="PS50222">
    <property type="entry name" value="EF_HAND_2"/>
    <property type="match status" value="1"/>
</dbReference>